<dbReference type="GO" id="GO:0031179">
    <property type="term" value="P:peptide modification"/>
    <property type="evidence" value="ECO:0007669"/>
    <property type="project" value="InterPro"/>
</dbReference>
<accession>A0A182JYJ2</accession>
<dbReference type="SUPFAM" id="SSF158745">
    <property type="entry name" value="LanC-like"/>
    <property type="match status" value="1"/>
</dbReference>
<dbReference type="InterPro" id="IPR020464">
    <property type="entry name" value="LanC-like_prot_euk"/>
</dbReference>
<protein>
    <recommendedName>
        <fullName evidence="2">LanC-like protein 3 homolog</fullName>
    </recommendedName>
</protein>
<keyword evidence="4" id="KW-1133">Transmembrane helix</keyword>
<feature type="binding site" evidence="3">
    <location>
        <position position="333"/>
    </location>
    <ligand>
        <name>Zn(2+)</name>
        <dbReference type="ChEBI" id="CHEBI:29105"/>
    </ligand>
</feature>
<reference evidence="6" key="1">
    <citation type="submission" date="2013-03" db="EMBL/GenBank/DDBJ databases">
        <title>The Genome Sequence of Anopheles christyi ACHKN1017.</title>
        <authorList>
            <consortium name="The Broad Institute Genomics Platform"/>
            <person name="Neafsey D.E."/>
            <person name="Besansky N."/>
            <person name="Walker B."/>
            <person name="Young S.K."/>
            <person name="Zeng Q."/>
            <person name="Gargeya S."/>
            <person name="Fitzgerald M."/>
            <person name="Haas B."/>
            <person name="Abouelleil A."/>
            <person name="Allen A.W."/>
            <person name="Alvarado L."/>
            <person name="Arachchi H.M."/>
            <person name="Berlin A.M."/>
            <person name="Chapman S.B."/>
            <person name="Gainer-Dewar J."/>
            <person name="Goldberg J."/>
            <person name="Griggs A."/>
            <person name="Gujja S."/>
            <person name="Hansen M."/>
            <person name="Howarth C."/>
            <person name="Imamovic A."/>
            <person name="Ireland A."/>
            <person name="Larimer J."/>
            <person name="McCowan C."/>
            <person name="Murphy C."/>
            <person name="Pearson M."/>
            <person name="Poon T.W."/>
            <person name="Priest M."/>
            <person name="Roberts A."/>
            <person name="Saif S."/>
            <person name="Shea T."/>
            <person name="Sisk P."/>
            <person name="Sykes S."/>
            <person name="Wortman J."/>
            <person name="Nusbaum C."/>
            <person name="Birren B."/>
        </authorList>
    </citation>
    <scope>NUCLEOTIDE SEQUENCE [LARGE SCALE GENOMIC DNA]</scope>
    <source>
        <strain evidence="6">ACHKN1017</strain>
    </source>
</reference>
<dbReference type="PANTHER" id="PTHR12736:SF7">
    <property type="entry name" value="LANC-LIKE PROTEIN 3"/>
    <property type="match status" value="1"/>
</dbReference>
<dbReference type="SMART" id="SM01260">
    <property type="entry name" value="LANC_like"/>
    <property type="match status" value="1"/>
</dbReference>
<keyword evidence="3" id="KW-0479">Metal-binding</keyword>
<evidence type="ECO:0000313" key="5">
    <source>
        <dbReference type="EnsemblMetazoa" id="ACHR003574-PA"/>
    </source>
</evidence>
<evidence type="ECO:0000256" key="4">
    <source>
        <dbReference type="SAM" id="Phobius"/>
    </source>
</evidence>
<dbReference type="PRINTS" id="PR01951">
    <property type="entry name" value="LANCEUKARYTE"/>
</dbReference>
<dbReference type="VEuPathDB" id="VectorBase:ACHR003574"/>
<dbReference type="Gene3D" id="1.50.10.10">
    <property type="match status" value="1"/>
</dbReference>
<comment type="similarity">
    <text evidence="1">Belongs to the LanC-like protein family.</text>
</comment>
<keyword evidence="3" id="KW-0862">Zinc</keyword>
<dbReference type="PRINTS" id="PR01950">
    <property type="entry name" value="LANCSUPER"/>
</dbReference>
<keyword evidence="6" id="KW-1185">Reference proteome</keyword>
<evidence type="ECO:0000256" key="2">
    <source>
        <dbReference type="ARBA" id="ARBA00069999"/>
    </source>
</evidence>
<dbReference type="GO" id="GO:0005886">
    <property type="term" value="C:plasma membrane"/>
    <property type="evidence" value="ECO:0007669"/>
    <property type="project" value="TreeGrafter"/>
</dbReference>
<dbReference type="InterPro" id="IPR007822">
    <property type="entry name" value="LANC-like"/>
</dbReference>
<dbReference type="Proteomes" id="UP000075881">
    <property type="component" value="Unassembled WGS sequence"/>
</dbReference>
<dbReference type="EnsemblMetazoa" id="ACHR003574-RA">
    <property type="protein sequence ID" value="ACHR003574-PA"/>
    <property type="gene ID" value="ACHR003574"/>
</dbReference>
<dbReference type="FunFam" id="1.50.10.10:FF:000012">
    <property type="entry name" value="LanC-like protein 3"/>
    <property type="match status" value="1"/>
</dbReference>
<sequence>MTERFFPNPYNDYDEKMHGKEAHHLVLREKVLNLIKKYVEMIQANINTKMREDLYVGIAGIAFMFWKLSQSEETRHMYPCLELASKYIGEAKQLSTKNLGCSKNAVAFLCGGSGIAAVSATIANEMGKRQDMENDVQLFLQGHLPCASATGYEADEVLVGRAGYLHGAYWLNQTIASKPIENKVITEICQTLMKRGRQIATSLRIAAPLMFEYHEKAYLGAAHGICAVLHALLESPWFDRDESDSFCVSASKLSDIKITIDYLLSLQDRDGNFPTRYDSNRILVHWCHGCAGTIYLFAKAFQIFRDEKYLECCRKCADEIWHHGLLRKGPGICHGVAGNGYAFLLMYRLTGEQRYLYRAAKFAEFLTSDSFANVLLAPHRSFSLYEGLAGTVCFLVDLLTPFRSSFPFMDVIVVALVFILVALSVTDAKCNKCNRNECECQVKIARGPSPQPFPFFKKKKCNVTKPLELKPTPDVCSCEQEYRIRPSAPEHIEPKFAKSRSCECGFDHHPAQSKRKCSTDFVSRQLAIECANKQSIPETELHMYVNPMAPPPTPKRESIAEENMYKLHKHVLELKPPKRKRVHYRVHSSEEAEGAPCNPKDQSYFDICYGKVEGKDPKFNLRPQDGPVCDNCQDQSTAEEDAHTEEDYSPEQPIKYCSKCSKTKNKCGCASHVDSYKEETEEDDSGYEHAYYRRTRSPDDAVIGLVV</sequence>
<evidence type="ECO:0000256" key="3">
    <source>
        <dbReference type="PIRSR" id="PIRSR607822-1"/>
    </source>
</evidence>
<dbReference type="AlphaFoldDB" id="A0A182JYJ2"/>
<dbReference type="CDD" id="cd04794">
    <property type="entry name" value="euk_LANCL"/>
    <property type="match status" value="1"/>
</dbReference>
<name>A0A182JYJ2_9DIPT</name>
<dbReference type="GO" id="GO:0005975">
    <property type="term" value="P:carbohydrate metabolic process"/>
    <property type="evidence" value="ECO:0007669"/>
    <property type="project" value="InterPro"/>
</dbReference>
<dbReference type="InterPro" id="IPR012341">
    <property type="entry name" value="6hp_glycosidase-like_sf"/>
</dbReference>
<keyword evidence="4" id="KW-0472">Membrane</keyword>
<dbReference type="PANTHER" id="PTHR12736">
    <property type="entry name" value="LANC-LIKE PROTEIN"/>
    <property type="match status" value="1"/>
</dbReference>
<feature type="binding site" evidence="3">
    <location>
        <position position="287"/>
    </location>
    <ligand>
        <name>Zn(2+)</name>
        <dbReference type="ChEBI" id="CHEBI:29105"/>
    </ligand>
</feature>
<organism evidence="5 6">
    <name type="scientific">Anopheles christyi</name>
    <dbReference type="NCBI Taxonomy" id="43041"/>
    <lineage>
        <taxon>Eukaryota</taxon>
        <taxon>Metazoa</taxon>
        <taxon>Ecdysozoa</taxon>
        <taxon>Arthropoda</taxon>
        <taxon>Hexapoda</taxon>
        <taxon>Insecta</taxon>
        <taxon>Pterygota</taxon>
        <taxon>Neoptera</taxon>
        <taxon>Endopterygota</taxon>
        <taxon>Diptera</taxon>
        <taxon>Nematocera</taxon>
        <taxon>Culicoidea</taxon>
        <taxon>Culicidae</taxon>
        <taxon>Anophelinae</taxon>
        <taxon>Anopheles</taxon>
    </lineage>
</organism>
<dbReference type="Pfam" id="PF05147">
    <property type="entry name" value="LANC_like"/>
    <property type="match status" value="1"/>
</dbReference>
<dbReference type="GO" id="GO:0046872">
    <property type="term" value="F:metal ion binding"/>
    <property type="evidence" value="ECO:0007669"/>
    <property type="project" value="UniProtKB-KW"/>
</dbReference>
<proteinExistence type="inferred from homology"/>
<evidence type="ECO:0000256" key="1">
    <source>
        <dbReference type="ARBA" id="ARBA00007179"/>
    </source>
</evidence>
<feature type="binding site" evidence="3">
    <location>
        <position position="334"/>
    </location>
    <ligand>
        <name>Zn(2+)</name>
        <dbReference type="ChEBI" id="CHEBI:29105"/>
    </ligand>
</feature>
<reference evidence="5" key="2">
    <citation type="submission" date="2020-05" db="UniProtKB">
        <authorList>
            <consortium name="EnsemblMetazoa"/>
        </authorList>
    </citation>
    <scope>IDENTIFICATION</scope>
    <source>
        <strain evidence="5">ACHKN1017</strain>
    </source>
</reference>
<feature type="transmembrane region" description="Helical" evidence="4">
    <location>
        <begin position="406"/>
        <end position="425"/>
    </location>
</feature>
<keyword evidence="4" id="KW-0812">Transmembrane</keyword>
<evidence type="ECO:0000313" key="6">
    <source>
        <dbReference type="Proteomes" id="UP000075881"/>
    </source>
</evidence>